<proteinExistence type="predicted"/>
<evidence type="ECO:0000313" key="2">
    <source>
        <dbReference type="Proteomes" id="UP000007809"/>
    </source>
</evidence>
<keyword evidence="2" id="KW-1185">Reference proteome</keyword>
<reference evidence="1 2" key="1">
    <citation type="journal article" date="2011" name="J. Bacteriol.">
        <title>Genome sequence of the 1,4-dioxane-degrading Pseudonocardia dioxanivorans strain CB1190.</title>
        <authorList>
            <person name="Sales C.M."/>
            <person name="Mahendra S."/>
            <person name="Grostern A."/>
            <person name="Parales R.E."/>
            <person name="Goodwin L.A."/>
            <person name="Woyke T."/>
            <person name="Nolan M."/>
            <person name="Lapidus A."/>
            <person name="Chertkov O."/>
            <person name="Ovchinnikova G."/>
            <person name="Sczyrba A."/>
            <person name="Alvarez-Cohen L."/>
        </authorList>
    </citation>
    <scope>NUCLEOTIDE SEQUENCE [LARGE SCALE GENOMIC DNA]</scope>
    <source>
        <strain evidence="2">ATCC 55486 / DSM 44775 / JCM 13855 / CB1190</strain>
    </source>
</reference>
<dbReference type="RefSeq" id="WP_013674090.1">
    <property type="nucleotide sequence ID" value="NC_015312.1"/>
</dbReference>
<dbReference type="EMBL" id="CP002593">
    <property type="protein sequence ID" value="AEA24159.1"/>
    <property type="molecule type" value="Genomic_DNA"/>
</dbReference>
<name>F4CU81_PSEUX</name>
<protein>
    <submittedName>
        <fullName evidence="1">Uncharacterized protein</fullName>
    </submittedName>
</protein>
<dbReference type="AlphaFoldDB" id="F4CU81"/>
<sequence>MGVATFRGVLPHLDEDGLTDSGRWRELGVTHWHLTVGEVTTGDPARYRIERWRELVGARYEGTTDDPREALRWITDQRIDAVKRATHPDACLARAGWDSEARWLAALEVTWMMLTRTLGPAGGGISVSDGRSIEIYADAMTPRSCGKAH</sequence>
<dbReference type="STRING" id="675635.Psed_1928"/>
<accession>F4CU81</accession>
<dbReference type="OrthoDB" id="3579692at2"/>
<evidence type="ECO:0000313" key="1">
    <source>
        <dbReference type="EMBL" id="AEA24159.1"/>
    </source>
</evidence>
<gene>
    <name evidence="1" type="ordered locus">Psed_1928</name>
</gene>
<dbReference type="Proteomes" id="UP000007809">
    <property type="component" value="Chromosome"/>
</dbReference>
<organism evidence="1 2">
    <name type="scientific">Pseudonocardia dioxanivorans (strain ATCC 55486 / DSM 44775 / JCM 13855 / CB1190)</name>
    <dbReference type="NCBI Taxonomy" id="675635"/>
    <lineage>
        <taxon>Bacteria</taxon>
        <taxon>Bacillati</taxon>
        <taxon>Actinomycetota</taxon>
        <taxon>Actinomycetes</taxon>
        <taxon>Pseudonocardiales</taxon>
        <taxon>Pseudonocardiaceae</taxon>
        <taxon>Pseudonocardia</taxon>
    </lineage>
</organism>
<dbReference type="HOGENOM" id="CLU_1748135_0_0_11"/>
<dbReference type="KEGG" id="pdx:Psed_1928"/>